<keyword evidence="3 7" id="KW-0812">Transmembrane</keyword>
<dbReference type="GO" id="GO:0016020">
    <property type="term" value="C:membrane"/>
    <property type="evidence" value="ECO:0007669"/>
    <property type="project" value="UniProtKB-SubCell"/>
</dbReference>
<dbReference type="eggNOG" id="COG0628">
    <property type="taxonomic scope" value="Bacteria"/>
</dbReference>
<keyword evidence="5 7" id="KW-0472">Membrane</keyword>
<dbReference type="InterPro" id="IPR002549">
    <property type="entry name" value="AI-2E-like"/>
</dbReference>
<evidence type="ECO:0000313" key="8">
    <source>
        <dbReference type="EMBL" id="AEE12344.1"/>
    </source>
</evidence>
<feature type="compositionally biased region" description="Polar residues" evidence="6">
    <location>
        <begin position="1"/>
        <end position="10"/>
    </location>
</feature>
<organism evidence="8 9">
    <name type="scientific">Porphyromonas asaccharolytica (strain ATCC 25260 / DSM 20707 / BCRC 10618 / CCUG 7834 / JCM 6326 / LMG 13178 / VPI 4198 / B440)</name>
    <name type="common">Bacteroides asaccharolyticus</name>
    <dbReference type="NCBI Taxonomy" id="879243"/>
    <lineage>
        <taxon>Bacteria</taxon>
        <taxon>Pseudomonadati</taxon>
        <taxon>Bacteroidota</taxon>
        <taxon>Bacteroidia</taxon>
        <taxon>Bacteroidales</taxon>
        <taxon>Porphyromonadaceae</taxon>
        <taxon>Porphyromonas</taxon>
    </lineage>
</organism>
<sequence length="429" mass="47758">MTTNSKVPNDSSQSSSTTQCCNQISPEDLTHSRTKLGEPVYKVSFWTPRTSLITLILLLLLIIGKHSLPYMSGVLGALTIYVLLRGQMKWLVERKRWGRNWAASLLTVEAIFFFLIPLLGIVLMLIDLFSAFDPESLNVLTTQAQDVVKQVEERFGIELWSNENIQKLTSFSTSLVKGLLQGMSSFFLNAFIILFLLYFMLRGYDQFEAAVEELLPFTECNKKTVSNETISIVKSNAIGIPLLAIVQGVFAYIGYLIFGVDNALLFAVLTTFTTIIPVLGTMLVWIPIAVVMGINGDWLNAILLALYGFIVIGGVDNVARLLLQKQMANIHPLITIFGVFIGLSLFGFWGVIFGPLILSLIVLFINLYRHDFVPGSKAKPTASTELQETKSLERLSKIVQNNGLSALSKSEQERYEEAHSDDDNPKADE</sequence>
<protein>
    <recommendedName>
        <fullName evidence="10">AI-2E family transporter</fullName>
    </recommendedName>
</protein>
<reference evidence="9" key="1">
    <citation type="submission" date="2011-04" db="EMBL/GenBank/DDBJ databases">
        <title>The complete genome of Porphyromonas asaccharolytica DSM 20707.</title>
        <authorList>
            <person name="Lucas S."/>
            <person name="Han J."/>
            <person name="Lapidus A."/>
            <person name="Bruce D."/>
            <person name="Goodwin L."/>
            <person name="Pitluck S."/>
            <person name="Peters L."/>
            <person name="Kyrpides N."/>
            <person name="Mavromatis K."/>
            <person name="Ivanova N."/>
            <person name="Ovchinnikova G."/>
            <person name="Pagani I."/>
            <person name="Lu M."/>
            <person name="Detter J.C."/>
            <person name="Tapia R."/>
            <person name="Han C."/>
            <person name="Land M."/>
            <person name="Hauser L."/>
            <person name="Markowitz V."/>
            <person name="Cheng J.-F."/>
            <person name="Hugenholtz P."/>
            <person name="Woyke T."/>
            <person name="Wu D."/>
            <person name="Gronow S."/>
            <person name="Wellnitz S."/>
            <person name="Brambilla E."/>
            <person name="Klenk H.-P."/>
            <person name="Eisen J.A."/>
        </authorList>
    </citation>
    <scope>NUCLEOTIDE SEQUENCE [LARGE SCALE GENOMIC DNA]</scope>
    <source>
        <strain evidence="9">ATCC 25260 / DSM 20707 / VPI 4198</strain>
    </source>
</reference>
<keyword evidence="9" id="KW-1185">Reference proteome</keyword>
<dbReference type="PANTHER" id="PTHR21716:SF4">
    <property type="entry name" value="TRANSMEMBRANE PROTEIN 245"/>
    <property type="match status" value="1"/>
</dbReference>
<feature type="transmembrane region" description="Helical" evidence="7">
    <location>
        <begin position="264"/>
        <end position="286"/>
    </location>
</feature>
<feature type="transmembrane region" description="Helical" evidence="7">
    <location>
        <begin position="335"/>
        <end position="368"/>
    </location>
</feature>
<name>F4KMU3_PORAD</name>
<evidence type="ECO:0000256" key="3">
    <source>
        <dbReference type="ARBA" id="ARBA00022692"/>
    </source>
</evidence>
<feature type="transmembrane region" description="Helical" evidence="7">
    <location>
        <begin position="43"/>
        <end position="62"/>
    </location>
</feature>
<accession>F4KMU3</accession>
<evidence type="ECO:0000256" key="5">
    <source>
        <dbReference type="ARBA" id="ARBA00023136"/>
    </source>
</evidence>
<feature type="transmembrane region" description="Helical" evidence="7">
    <location>
        <begin position="105"/>
        <end position="126"/>
    </location>
</feature>
<evidence type="ECO:0000256" key="7">
    <source>
        <dbReference type="SAM" id="Phobius"/>
    </source>
</evidence>
<dbReference type="EMBL" id="CP002689">
    <property type="protein sequence ID" value="AEE12344.1"/>
    <property type="molecule type" value="Genomic_DNA"/>
</dbReference>
<evidence type="ECO:0000256" key="6">
    <source>
        <dbReference type="SAM" id="MobiDB-lite"/>
    </source>
</evidence>
<dbReference type="RefSeq" id="WP_013759964.1">
    <property type="nucleotide sequence ID" value="NC_015501.1"/>
</dbReference>
<dbReference type="STRING" id="879243.Poras_0390"/>
<dbReference type="Proteomes" id="UP000006545">
    <property type="component" value="Chromosome"/>
</dbReference>
<dbReference type="KEGG" id="pah:Poras_0390"/>
<gene>
    <name evidence="8" type="ordered locus">Poras_0390</name>
</gene>
<evidence type="ECO:0000313" key="9">
    <source>
        <dbReference type="Proteomes" id="UP000006545"/>
    </source>
</evidence>
<keyword evidence="4 7" id="KW-1133">Transmembrane helix</keyword>
<dbReference type="PANTHER" id="PTHR21716">
    <property type="entry name" value="TRANSMEMBRANE PROTEIN"/>
    <property type="match status" value="1"/>
</dbReference>
<feature type="transmembrane region" description="Helical" evidence="7">
    <location>
        <begin position="298"/>
        <end position="315"/>
    </location>
</feature>
<comment type="subcellular location">
    <subcellularLocation>
        <location evidence="1">Membrane</location>
        <topology evidence="1">Multi-pass membrane protein</topology>
    </subcellularLocation>
</comment>
<dbReference type="AlphaFoldDB" id="F4KMU3"/>
<evidence type="ECO:0008006" key="10">
    <source>
        <dbReference type="Google" id="ProtNLM"/>
    </source>
</evidence>
<feature type="compositionally biased region" description="Basic and acidic residues" evidence="6">
    <location>
        <begin position="410"/>
        <end position="429"/>
    </location>
</feature>
<feature type="region of interest" description="Disordered" evidence="6">
    <location>
        <begin position="1"/>
        <end position="22"/>
    </location>
</feature>
<evidence type="ECO:0000256" key="2">
    <source>
        <dbReference type="ARBA" id="ARBA00009773"/>
    </source>
</evidence>
<dbReference type="HOGENOM" id="CLU_041771_0_0_10"/>
<comment type="similarity">
    <text evidence="2">Belongs to the autoinducer-2 exporter (AI-2E) (TC 2.A.86) family.</text>
</comment>
<feature type="compositionally biased region" description="Low complexity" evidence="6">
    <location>
        <begin position="11"/>
        <end position="21"/>
    </location>
</feature>
<feature type="transmembrane region" description="Helical" evidence="7">
    <location>
        <begin position="237"/>
        <end position="258"/>
    </location>
</feature>
<feature type="transmembrane region" description="Helical" evidence="7">
    <location>
        <begin position="68"/>
        <end position="84"/>
    </location>
</feature>
<feature type="region of interest" description="Disordered" evidence="6">
    <location>
        <begin position="403"/>
        <end position="429"/>
    </location>
</feature>
<evidence type="ECO:0000256" key="4">
    <source>
        <dbReference type="ARBA" id="ARBA00022989"/>
    </source>
</evidence>
<evidence type="ECO:0000256" key="1">
    <source>
        <dbReference type="ARBA" id="ARBA00004141"/>
    </source>
</evidence>
<feature type="transmembrane region" description="Helical" evidence="7">
    <location>
        <begin position="179"/>
        <end position="201"/>
    </location>
</feature>
<dbReference type="Pfam" id="PF01594">
    <property type="entry name" value="AI-2E_transport"/>
    <property type="match status" value="1"/>
</dbReference>
<proteinExistence type="inferred from homology"/>